<dbReference type="GO" id="GO:0005992">
    <property type="term" value="P:trehalose biosynthetic process"/>
    <property type="evidence" value="ECO:0007669"/>
    <property type="project" value="InterPro"/>
</dbReference>
<gene>
    <name evidence="5" type="primary">otsB</name>
    <name evidence="5" type="ORF">CR938_00625</name>
</gene>
<dbReference type="CDD" id="cd01627">
    <property type="entry name" value="HAD_TPP"/>
    <property type="match status" value="1"/>
</dbReference>
<comment type="caution">
    <text evidence="5">The sequence shown here is derived from an EMBL/GenBank/DDBJ whole genome shotgun (WGS) entry which is preliminary data.</text>
</comment>
<sequence>MVDAIPERPLPPPLGDGCALFLDVDGTLVDFDPDPSAIRIPPQVRDAIGRIAARLGGAVALVSGRTLEQLDALFAPLRLPAAGVHGHQFRGSGEAATAIPGDTSAFLHELHREALHLAHAHPGVRVEHKGVSLALHWRAAPHAAAAVLDFAGSRVAGLPGYRLQPGDHVVEFVPAASDKGRAVQRMLAEPAFAGRVPVFVGDDLTDEYGFQAANRAGGWSVLVGTRTASAATYALPDTRAVHAWLLANAPVAETATPGHD</sequence>
<dbReference type="AlphaFoldDB" id="A0A921P291"/>
<comment type="pathway">
    <text evidence="1 4">Glycan biosynthesis; trehalose biosynthesis.</text>
</comment>
<comment type="similarity">
    <text evidence="2 4">Belongs to the trehalose phosphatase family.</text>
</comment>
<dbReference type="EC" id="3.1.3.12" evidence="4"/>
<evidence type="ECO:0000256" key="2">
    <source>
        <dbReference type="ARBA" id="ARBA00008770"/>
    </source>
</evidence>
<evidence type="ECO:0000256" key="1">
    <source>
        <dbReference type="ARBA" id="ARBA00005199"/>
    </source>
</evidence>
<name>A0A921P291_9GAMM</name>
<keyword evidence="6" id="KW-1185">Reference proteome</keyword>
<evidence type="ECO:0000313" key="6">
    <source>
        <dbReference type="Proteomes" id="UP000717981"/>
    </source>
</evidence>
<accession>A0A921P291</accession>
<dbReference type="EMBL" id="PDWK01000002">
    <property type="protein sequence ID" value="KAF1690770.1"/>
    <property type="molecule type" value="Genomic_DNA"/>
</dbReference>
<dbReference type="InterPro" id="IPR023214">
    <property type="entry name" value="HAD_sf"/>
</dbReference>
<dbReference type="NCBIfam" id="TIGR01484">
    <property type="entry name" value="HAD-SF-IIB"/>
    <property type="match status" value="1"/>
</dbReference>
<comment type="function">
    <text evidence="4">Removes the phosphate from trehalose 6-phosphate to produce free trehalose.</text>
</comment>
<dbReference type="InterPro" id="IPR003337">
    <property type="entry name" value="Trehalose_PPase"/>
</dbReference>
<dbReference type="InterPro" id="IPR036412">
    <property type="entry name" value="HAD-like_sf"/>
</dbReference>
<keyword evidence="4" id="KW-0479">Metal-binding</keyword>
<dbReference type="NCBIfam" id="TIGR00685">
    <property type="entry name" value="T6PP"/>
    <property type="match status" value="1"/>
</dbReference>
<organism evidence="5 6">
    <name type="scientific">Pseudoxanthomonas taiwanensis</name>
    <dbReference type="NCBI Taxonomy" id="176598"/>
    <lineage>
        <taxon>Bacteria</taxon>
        <taxon>Pseudomonadati</taxon>
        <taxon>Pseudomonadota</taxon>
        <taxon>Gammaproteobacteria</taxon>
        <taxon>Lysobacterales</taxon>
        <taxon>Lysobacteraceae</taxon>
        <taxon>Pseudoxanthomonas</taxon>
    </lineage>
</organism>
<evidence type="ECO:0000256" key="3">
    <source>
        <dbReference type="ARBA" id="ARBA00022801"/>
    </source>
</evidence>
<reference evidence="5" key="1">
    <citation type="submission" date="2017-10" db="EMBL/GenBank/DDBJ databases">
        <title>Whole genome sequencing of members of genus Pseudoxanthomonas.</title>
        <authorList>
            <person name="Kumar S."/>
            <person name="Bansal K."/>
            <person name="Kaur A."/>
            <person name="Patil P."/>
            <person name="Sharma S."/>
            <person name="Patil P.B."/>
        </authorList>
    </citation>
    <scope>NUCLEOTIDE SEQUENCE</scope>
    <source>
        <strain evidence="5">DSM 22914</strain>
    </source>
</reference>
<dbReference type="SUPFAM" id="SSF56784">
    <property type="entry name" value="HAD-like"/>
    <property type="match status" value="1"/>
</dbReference>
<dbReference type="PANTHER" id="PTHR43768">
    <property type="entry name" value="TREHALOSE 6-PHOSPHATE PHOSPHATASE"/>
    <property type="match status" value="1"/>
</dbReference>
<dbReference type="InterPro" id="IPR044651">
    <property type="entry name" value="OTSB-like"/>
</dbReference>
<evidence type="ECO:0000313" key="5">
    <source>
        <dbReference type="EMBL" id="KAF1690770.1"/>
    </source>
</evidence>
<keyword evidence="4" id="KW-0460">Magnesium</keyword>
<comment type="catalytic activity">
    <reaction evidence="4">
        <text>alpha,alpha-trehalose 6-phosphate + H2O = alpha,alpha-trehalose + phosphate</text>
        <dbReference type="Rhea" id="RHEA:23420"/>
        <dbReference type="ChEBI" id="CHEBI:15377"/>
        <dbReference type="ChEBI" id="CHEBI:16551"/>
        <dbReference type="ChEBI" id="CHEBI:43474"/>
        <dbReference type="ChEBI" id="CHEBI:58429"/>
        <dbReference type="EC" id="3.1.3.12"/>
    </reaction>
</comment>
<dbReference type="GO" id="GO:0000287">
    <property type="term" value="F:magnesium ion binding"/>
    <property type="evidence" value="ECO:0007669"/>
    <property type="project" value="UniProtKB-ARBA"/>
</dbReference>
<proteinExistence type="inferred from homology"/>
<keyword evidence="3 4" id="KW-0378">Hydrolase</keyword>
<comment type="cofactor">
    <cofactor evidence="4">
        <name>Mg(2+)</name>
        <dbReference type="ChEBI" id="CHEBI:18420"/>
    </cofactor>
</comment>
<protein>
    <recommendedName>
        <fullName evidence="4">Trehalose 6-phosphate phosphatase</fullName>
        <ecNumber evidence="4">3.1.3.12</ecNumber>
    </recommendedName>
</protein>
<dbReference type="Gene3D" id="3.30.70.1020">
    <property type="entry name" value="Trehalose-6-phosphate phosphatase related protein, domain 2"/>
    <property type="match status" value="1"/>
</dbReference>
<evidence type="ECO:0000256" key="4">
    <source>
        <dbReference type="RuleBase" id="RU361117"/>
    </source>
</evidence>
<dbReference type="Proteomes" id="UP000717981">
    <property type="component" value="Unassembled WGS sequence"/>
</dbReference>
<dbReference type="Gene3D" id="3.40.50.1000">
    <property type="entry name" value="HAD superfamily/HAD-like"/>
    <property type="match status" value="1"/>
</dbReference>
<dbReference type="GO" id="GO:0004805">
    <property type="term" value="F:trehalose-phosphatase activity"/>
    <property type="evidence" value="ECO:0007669"/>
    <property type="project" value="UniProtKB-EC"/>
</dbReference>
<dbReference type="RefSeq" id="WP_162123145.1">
    <property type="nucleotide sequence ID" value="NZ_PDWK01000002.1"/>
</dbReference>
<dbReference type="PANTHER" id="PTHR43768:SF3">
    <property type="entry name" value="TREHALOSE 6-PHOSPHATE PHOSPHATASE"/>
    <property type="match status" value="1"/>
</dbReference>
<dbReference type="InterPro" id="IPR006379">
    <property type="entry name" value="HAD-SF_hydro_IIB"/>
</dbReference>
<dbReference type="Pfam" id="PF02358">
    <property type="entry name" value="Trehalose_PPase"/>
    <property type="match status" value="1"/>
</dbReference>
<dbReference type="OrthoDB" id="9814913at2"/>